<feature type="repeat" description="NHL" evidence="2">
    <location>
        <begin position="32"/>
        <end position="68"/>
    </location>
</feature>
<name>A0A819ZH09_9BILA</name>
<dbReference type="EMBL" id="CAJOAY010007818">
    <property type="protein sequence ID" value="CAF4174188.1"/>
    <property type="molecule type" value="Genomic_DNA"/>
</dbReference>
<keyword evidence="1" id="KW-0677">Repeat</keyword>
<evidence type="ECO:0000256" key="2">
    <source>
        <dbReference type="PROSITE-ProRule" id="PRU00504"/>
    </source>
</evidence>
<gene>
    <name evidence="3" type="ORF">OKA104_LOCUS39517</name>
</gene>
<dbReference type="SUPFAM" id="SSF101898">
    <property type="entry name" value="NHL repeat"/>
    <property type="match status" value="1"/>
</dbReference>
<organism evidence="3 4">
    <name type="scientific">Adineta steineri</name>
    <dbReference type="NCBI Taxonomy" id="433720"/>
    <lineage>
        <taxon>Eukaryota</taxon>
        <taxon>Metazoa</taxon>
        <taxon>Spiralia</taxon>
        <taxon>Gnathifera</taxon>
        <taxon>Rotifera</taxon>
        <taxon>Eurotatoria</taxon>
        <taxon>Bdelloidea</taxon>
        <taxon>Adinetida</taxon>
        <taxon>Adinetidae</taxon>
        <taxon>Adineta</taxon>
    </lineage>
</organism>
<dbReference type="AlphaFoldDB" id="A0A819ZH09"/>
<evidence type="ECO:0000313" key="4">
    <source>
        <dbReference type="Proteomes" id="UP000663881"/>
    </source>
</evidence>
<proteinExistence type="predicted"/>
<sequence>EIFIADYSNHRVMRWNEGDTNGRIVVGGNGQGHEPNQLSFPSDLSFDVEGNLYVVDCLNHRIQKYEQCTE</sequence>
<comment type="caution">
    <text evidence="3">The sequence shown here is derived from an EMBL/GenBank/DDBJ whole genome shotgun (WGS) entry which is preliminary data.</text>
</comment>
<evidence type="ECO:0000313" key="3">
    <source>
        <dbReference type="EMBL" id="CAF4174188.1"/>
    </source>
</evidence>
<protein>
    <submittedName>
        <fullName evidence="3">Uncharacterized protein</fullName>
    </submittedName>
</protein>
<dbReference type="Pfam" id="PF01436">
    <property type="entry name" value="NHL"/>
    <property type="match status" value="1"/>
</dbReference>
<feature type="non-terminal residue" evidence="3">
    <location>
        <position position="1"/>
    </location>
</feature>
<dbReference type="InterPro" id="IPR001258">
    <property type="entry name" value="NHL_repeat"/>
</dbReference>
<dbReference type="InterPro" id="IPR011042">
    <property type="entry name" value="6-blade_b-propeller_TolB-like"/>
</dbReference>
<accession>A0A819ZH09</accession>
<evidence type="ECO:0000256" key="1">
    <source>
        <dbReference type="ARBA" id="ARBA00022737"/>
    </source>
</evidence>
<dbReference type="PROSITE" id="PS51125">
    <property type="entry name" value="NHL"/>
    <property type="match status" value="1"/>
</dbReference>
<dbReference type="Proteomes" id="UP000663881">
    <property type="component" value="Unassembled WGS sequence"/>
</dbReference>
<dbReference type="Gene3D" id="2.120.10.30">
    <property type="entry name" value="TolB, C-terminal domain"/>
    <property type="match status" value="1"/>
</dbReference>
<reference evidence="3" key="1">
    <citation type="submission" date="2021-02" db="EMBL/GenBank/DDBJ databases">
        <authorList>
            <person name="Nowell W R."/>
        </authorList>
    </citation>
    <scope>NUCLEOTIDE SEQUENCE</scope>
</reference>